<organism evidence="1 2">
    <name type="scientific">Quercus suber</name>
    <name type="common">Cork oak</name>
    <dbReference type="NCBI Taxonomy" id="58331"/>
    <lineage>
        <taxon>Eukaryota</taxon>
        <taxon>Viridiplantae</taxon>
        <taxon>Streptophyta</taxon>
        <taxon>Embryophyta</taxon>
        <taxon>Tracheophyta</taxon>
        <taxon>Spermatophyta</taxon>
        <taxon>Magnoliopsida</taxon>
        <taxon>eudicotyledons</taxon>
        <taxon>Gunneridae</taxon>
        <taxon>Pentapetalae</taxon>
        <taxon>rosids</taxon>
        <taxon>fabids</taxon>
        <taxon>Fagales</taxon>
        <taxon>Fagaceae</taxon>
        <taxon>Quercus</taxon>
    </lineage>
</organism>
<dbReference type="GO" id="GO:0016301">
    <property type="term" value="F:kinase activity"/>
    <property type="evidence" value="ECO:0007669"/>
    <property type="project" value="UniProtKB-KW"/>
</dbReference>
<protein>
    <submittedName>
        <fullName evidence="1">Cysteine-rich receptor-like protein kinase 35</fullName>
    </submittedName>
</protein>
<dbReference type="EMBL" id="PKMF04000401">
    <property type="protein sequence ID" value="KAK7833733.1"/>
    <property type="molecule type" value="Genomic_DNA"/>
</dbReference>
<proteinExistence type="predicted"/>
<name>A0AAW0K3D7_QUESU</name>
<dbReference type="AlphaFoldDB" id="A0AAW0K3D7"/>
<sequence>MGSFGKSQWPVVMGGYETMTYYVYCHAWRQWIEGRPLELLDEVLNDSFTLSEALRCNHIYYAGLIVI</sequence>
<gene>
    <name evidence="1" type="primary">CRK35_1</name>
    <name evidence="1" type="ORF">CFP56_025313</name>
</gene>
<comment type="caution">
    <text evidence="1">The sequence shown here is derived from an EMBL/GenBank/DDBJ whole genome shotgun (WGS) entry which is preliminary data.</text>
</comment>
<accession>A0AAW0K3D7</accession>
<evidence type="ECO:0000313" key="2">
    <source>
        <dbReference type="Proteomes" id="UP000237347"/>
    </source>
</evidence>
<dbReference type="Proteomes" id="UP000237347">
    <property type="component" value="Unassembled WGS sequence"/>
</dbReference>
<evidence type="ECO:0000313" key="1">
    <source>
        <dbReference type="EMBL" id="KAK7833733.1"/>
    </source>
</evidence>
<keyword evidence="2" id="KW-1185">Reference proteome</keyword>
<reference evidence="1 2" key="1">
    <citation type="journal article" date="2018" name="Sci. Data">
        <title>The draft genome sequence of cork oak.</title>
        <authorList>
            <person name="Ramos A.M."/>
            <person name="Usie A."/>
            <person name="Barbosa P."/>
            <person name="Barros P.M."/>
            <person name="Capote T."/>
            <person name="Chaves I."/>
            <person name="Simoes F."/>
            <person name="Abreu I."/>
            <person name="Carrasquinho I."/>
            <person name="Faro C."/>
            <person name="Guimaraes J.B."/>
            <person name="Mendonca D."/>
            <person name="Nobrega F."/>
            <person name="Rodrigues L."/>
            <person name="Saibo N.J.M."/>
            <person name="Varela M.C."/>
            <person name="Egas C."/>
            <person name="Matos J."/>
            <person name="Miguel C.M."/>
            <person name="Oliveira M.M."/>
            <person name="Ricardo C.P."/>
            <person name="Goncalves S."/>
        </authorList>
    </citation>
    <scope>NUCLEOTIDE SEQUENCE [LARGE SCALE GENOMIC DNA]</scope>
    <source>
        <strain evidence="2">cv. HL8</strain>
    </source>
</reference>